<dbReference type="EMBL" id="FWFS01000008">
    <property type="protein sequence ID" value="SLN52025.1"/>
    <property type="molecule type" value="Genomic_DNA"/>
</dbReference>
<organism evidence="1 2">
    <name type="scientific">Aquimixticola soesokkakensis</name>
    <dbReference type="NCBI Taxonomy" id="1519096"/>
    <lineage>
        <taxon>Bacteria</taxon>
        <taxon>Pseudomonadati</taxon>
        <taxon>Pseudomonadota</taxon>
        <taxon>Alphaproteobacteria</taxon>
        <taxon>Rhodobacterales</taxon>
        <taxon>Paracoccaceae</taxon>
        <taxon>Aquimixticola</taxon>
    </lineage>
</organism>
<accession>A0A1Y5SZ39</accession>
<name>A0A1Y5SZ39_9RHOB</name>
<dbReference type="OrthoDB" id="7705857at2"/>
<evidence type="ECO:0008006" key="3">
    <source>
        <dbReference type="Google" id="ProtNLM"/>
    </source>
</evidence>
<dbReference type="Proteomes" id="UP000193862">
    <property type="component" value="Unassembled WGS sequence"/>
</dbReference>
<reference evidence="1 2" key="1">
    <citation type="submission" date="2017-03" db="EMBL/GenBank/DDBJ databases">
        <authorList>
            <person name="Afonso C.L."/>
            <person name="Miller P.J."/>
            <person name="Scott M.A."/>
            <person name="Spackman E."/>
            <person name="Goraichik I."/>
            <person name="Dimitrov K.M."/>
            <person name="Suarez D.L."/>
            <person name="Swayne D.E."/>
        </authorList>
    </citation>
    <scope>NUCLEOTIDE SEQUENCE [LARGE SCALE GENOMIC DNA]</scope>
    <source>
        <strain evidence="1 2">CECT 8620</strain>
    </source>
</reference>
<dbReference type="AlphaFoldDB" id="A0A1Y5SZ39"/>
<dbReference type="SUPFAM" id="SSF52540">
    <property type="entry name" value="P-loop containing nucleoside triphosphate hydrolases"/>
    <property type="match status" value="1"/>
</dbReference>
<protein>
    <recommendedName>
        <fullName evidence="3">Sulfotransferase family protein</fullName>
    </recommendedName>
</protein>
<proteinExistence type="predicted"/>
<keyword evidence="2" id="KW-1185">Reference proteome</keyword>
<dbReference type="RefSeq" id="WP_085836988.1">
    <property type="nucleotide sequence ID" value="NZ_FWFS01000008.1"/>
</dbReference>
<gene>
    <name evidence="1" type="ORF">AQS8620_02263</name>
</gene>
<evidence type="ECO:0000313" key="2">
    <source>
        <dbReference type="Proteomes" id="UP000193862"/>
    </source>
</evidence>
<dbReference type="InterPro" id="IPR027417">
    <property type="entry name" value="P-loop_NTPase"/>
</dbReference>
<evidence type="ECO:0000313" key="1">
    <source>
        <dbReference type="EMBL" id="SLN52025.1"/>
    </source>
</evidence>
<sequence>MTRIIVHAGFHKTGTTSLQDFIKANSRALAPYLTAYGKSDFRGAGAHARRYGQAPFALRRLAFRRSFARFLAALPSDGGTVLLSRETFAGCMPGHRDWRGRVVQRYSDTGPRLLGEVVRGLRRRFGPQARIDVLLTTRPFEPWLASVYGHLLRSIHLQEDLSAFRAQLPRCQPLADEAAVFARSLAPLGVEVHIADLADCADDPAGPAKAVLDLLDLPTDLRATLAPARRANRRQTPEIEEQFIAINRQNLTKSQKKSLKDALLASATAP</sequence>